<accession>A0A0F9K3R7</accession>
<name>A0A0F9K3R7_9ZZZZ</name>
<gene>
    <name evidence="1" type="ORF">LCGC14_1682310</name>
</gene>
<comment type="caution">
    <text evidence="1">The sequence shown here is derived from an EMBL/GenBank/DDBJ whole genome shotgun (WGS) entry which is preliminary data.</text>
</comment>
<evidence type="ECO:0000313" key="1">
    <source>
        <dbReference type="EMBL" id="KKM16783.1"/>
    </source>
</evidence>
<protein>
    <submittedName>
        <fullName evidence="1">Uncharacterized protein</fullName>
    </submittedName>
</protein>
<proteinExistence type="predicted"/>
<organism evidence="1">
    <name type="scientific">marine sediment metagenome</name>
    <dbReference type="NCBI Taxonomy" id="412755"/>
    <lineage>
        <taxon>unclassified sequences</taxon>
        <taxon>metagenomes</taxon>
        <taxon>ecological metagenomes</taxon>
    </lineage>
</organism>
<dbReference type="Gene3D" id="3.40.50.1000">
    <property type="entry name" value="HAD superfamily/HAD-like"/>
    <property type="match status" value="1"/>
</dbReference>
<reference evidence="1" key="1">
    <citation type="journal article" date="2015" name="Nature">
        <title>Complex archaea that bridge the gap between prokaryotes and eukaryotes.</title>
        <authorList>
            <person name="Spang A."/>
            <person name="Saw J.H."/>
            <person name="Jorgensen S.L."/>
            <person name="Zaremba-Niedzwiedzka K."/>
            <person name="Martijn J."/>
            <person name="Lind A.E."/>
            <person name="van Eijk R."/>
            <person name="Schleper C."/>
            <person name="Guy L."/>
            <person name="Ettema T.J."/>
        </authorList>
    </citation>
    <scope>NUCLEOTIDE SEQUENCE</scope>
</reference>
<dbReference type="InterPro" id="IPR036412">
    <property type="entry name" value="HAD-like_sf"/>
</dbReference>
<dbReference type="AlphaFoldDB" id="A0A0F9K3R7"/>
<dbReference type="SUPFAM" id="SSF56784">
    <property type="entry name" value="HAD-like"/>
    <property type="match status" value="1"/>
</dbReference>
<sequence>MRAFELNEAAQSFQLFVDMDGVLVGWDSGVKNLLGSNMTASQDKDFWKTLHSFSEEEVREWWANLEWAPGGKELWSYVSKFHPSILSAPDQNKKYREACEKGKVDWIKKNLRPQPARMIFQRDKQKNAHQFAILIDDRTKNTVPW</sequence>
<dbReference type="EMBL" id="LAZR01014599">
    <property type="protein sequence ID" value="KKM16783.1"/>
    <property type="molecule type" value="Genomic_DNA"/>
</dbReference>
<feature type="non-terminal residue" evidence="1">
    <location>
        <position position="145"/>
    </location>
</feature>
<dbReference type="InterPro" id="IPR023214">
    <property type="entry name" value="HAD_sf"/>
</dbReference>